<dbReference type="GO" id="GO:0008703">
    <property type="term" value="F:5-amino-6-(5-phosphoribosylamino)uracil reductase activity"/>
    <property type="evidence" value="ECO:0007669"/>
    <property type="project" value="InterPro"/>
</dbReference>
<keyword evidence="3" id="KW-0560">Oxidoreductase</keyword>
<dbReference type="InterPro" id="IPR002734">
    <property type="entry name" value="RibDG_C"/>
</dbReference>
<organism evidence="5">
    <name type="scientific">marine metagenome</name>
    <dbReference type="NCBI Taxonomy" id="408172"/>
    <lineage>
        <taxon>unclassified sequences</taxon>
        <taxon>metagenomes</taxon>
        <taxon>ecological metagenomes</taxon>
    </lineage>
</organism>
<evidence type="ECO:0000256" key="1">
    <source>
        <dbReference type="ARBA" id="ARBA00005104"/>
    </source>
</evidence>
<feature type="domain" description="Bacterial bifunctional deaminase-reductase C-terminal" evidence="4">
    <location>
        <begin position="63"/>
        <end position="258"/>
    </location>
</feature>
<evidence type="ECO:0000256" key="3">
    <source>
        <dbReference type="ARBA" id="ARBA00023002"/>
    </source>
</evidence>
<dbReference type="SUPFAM" id="SSF53597">
    <property type="entry name" value="Dihydrofolate reductase-like"/>
    <property type="match status" value="1"/>
</dbReference>
<dbReference type="InterPro" id="IPR050765">
    <property type="entry name" value="Riboflavin_Biosynth_HTPR"/>
</dbReference>
<gene>
    <name evidence="5" type="ORF">METZ01_LOCUS20171</name>
</gene>
<name>A0A381PMG4_9ZZZZ</name>
<dbReference type="PANTHER" id="PTHR38011:SF7">
    <property type="entry name" value="2,5-DIAMINO-6-RIBOSYLAMINO-4(3H)-PYRIMIDINONE 5'-PHOSPHATE REDUCTASE"/>
    <property type="match status" value="1"/>
</dbReference>
<evidence type="ECO:0000256" key="2">
    <source>
        <dbReference type="ARBA" id="ARBA00022857"/>
    </source>
</evidence>
<keyword evidence="2" id="KW-0521">NADP</keyword>
<dbReference type="EMBL" id="UINC01001008">
    <property type="protein sequence ID" value="SUZ67317.1"/>
    <property type="molecule type" value="Genomic_DNA"/>
</dbReference>
<dbReference type="AlphaFoldDB" id="A0A381PMG4"/>
<dbReference type="PANTHER" id="PTHR38011">
    <property type="entry name" value="DIHYDROFOLATE REDUCTASE FAMILY PROTEIN (AFU_ORTHOLOGUE AFUA_8G06820)"/>
    <property type="match status" value="1"/>
</dbReference>
<sequence length="283" mass="30295">MGACGEPLIVVMVIVGRNSYLEIPFVSKSCQHQRVHRLLPPPVVEVDTDDAYRDSRPMVDGRPWLMMNMISTIDGVTEVGGVSGPLGGPGDKEVFGTIRTLPDIILVGSTTATAEHYSPPSSSVSTKARRLSAGAWPVARVAVVSGSLNFDLALPLFTRPDQRPIVVTTEDADPTRLDQIAQRADIMQCGTGVVDLSRALQQMAALGAKVVLSEGGPTVNGALLAENLVDEVLISISPLIGGGESHGIARGGALDQLQEFALRHVLTEDHFLFLRYVRQIQNL</sequence>
<dbReference type="InterPro" id="IPR024072">
    <property type="entry name" value="DHFR-like_dom_sf"/>
</dbReference>
<dbReference type="Gene3D" id="3.40.430.10">
    <property type="entry name" value="Dihydrofolate Reductase, subunit A"/>
    <property type="match status" value="1"/>
</dbReference>
<comment type="pathway">
    <text evidence="1">Cofactor biosynthesis; riboflavin biosynthesis.</text>
</comment>
<protein>
    <recommendedName>
        <fullName evidence="4">Bacterial bifunctional deaminase-reductase C-terminal domain-containing protein</fullName>
    </recommendedName>
</protein>
<dbReference type="Pfam" id="PF01872">
    <property type="entry name" value="RibD_C"/>
    <property type="match status" value="1"/>
</dbReference>
<evidence type="ECO:0000259" key="4">
    <source>
        <dbReference type="Pfam" id="PF01872"/>
    </source>
</evidence>
<accession>A0A381PMG4</accession>
<evidence type="ECO:0000313" key="5">
    <source>
        <dbReference type="EMBL" id="SUZ67317.1"/>
    </source>
</evidence>
<reference evidence="5" key="1">
    <citation type="submission" date="2018-05" db="EMBL/GenBank/DDBJ databases">
        <authorList>
            <person name="Lanie J.A."/>
            <person name="Ng W.-L."/>
            <person name="Kazmierczak K.M."/>
            <person name="Andrzejewski T.M."/>
            <person name="Davidsen T.M."/>
            <person name="Wayne K.J."/>
            <person name="Tettelin H."/>
            <person name="Glass J.I."/>
            <person name="Rusch D."/>
            <person name="Podicherti R."/>
            <person name="Tsui H.-C.T."/>
            <person name="Winkler M.E."/>
        </authorList>
    </citation>
    <scope>NUCLEOTIDE SEQUENCE</scope>
</reference>
<proteinExistence type="predicted"/>
<dbReference type="GO" id="GO:0009231">
    <property type="term" value="P:riboflavin biosynthetic process"/>
    <property type="evidence" value="ECO:0007669"/>
    <property type="project" value="InterPro"/>
</dbReference>